<dbReference type="InterPro" id="IPR040079">
    <property type="entry name" value="Glutathione_S-Trfase"/>
</dbReference>
<dbReference type="InterPro" id="IPR004045">
    <property type="entry name" value="Glutathione_S-Trfase_N"/>
</dbReference>
<dbReference type="InterPro" id="IPR050983">
    <property type="entry name" value="GST_Omega/HSP26"/>
</dbReference>
<dbReference type="Gene3D" id="3.40.30.10">
    <property type="entry name" value="Glutaredoxin"/>
    <property type="match status" value="1"/>
</dbReference>
<name>A0A0B2UDD0_9GAMM</name>
<dbReference type="SUPFAM" id="SSF52833">
    <property type="entry name" value="Thioredoxin-like"/>
    <property type="match status" value="1"/>
</dbReference>
<dbReference type="PROSITE" id="PS50404">
    <property type="entry name" value="GST_NTER"/>
    <property type="match status" value="1"/>
</dbReference>
<dbReference type="CDD" id="cd00570">
    <property type="entry name" value="GST_N_family"/>
    <property type="match status" value="1"/>
</dbReference>
<dbReference type="SFLD" id="SFLDS00019">
    <property type="entry name" value="Glutathione_Transferase_(cytos"/>
    <property type="match status" value="1"/>
</dbReference>
<dbReference type="InterPro" id="IPR004046">
    <property type="entry name" value="GST_C"/>
</dbReference>
<dbReference type="PANTHER" id="PTHR43968:SF6">
    <property type="entry name" value="GLUTATHIONE S-TRANSFERASE OMEGA"/>
    <property type="match status" value="1"/>
</dbReference>
<sequence length="228" mass="26343">MSDIILHQWEISPFCQKVSRILKFKGISFETVNYNGILGAKVPLLSKVGKVPVIDHNGQRIQDSTRIARYLEETYPDTPRLYPADPNQKALAELWEDWADESLYFYEVYLRVNDPEALDEAIRISSIGRPAYEKPMVKGFILAELKTQLFFQGLGRMKAEHVEAEFRRHLDRIEQVLSQSEWLVGDSQTIADIAVVAQLGEVIRTSKKFRKEILDRPFIALWYKKQTG</sequence>
<dbReference type="AlphaFoldDB" id="A0A0B2UDD0"/>
<keyword evidence="3" id="KW-0808">Transferase</keyword>
<dbReference type="InterPro" id="IPR010987">
    <property type="entry name" value="Glutathione-S-Trfase_C-like"/>
</dbReference>
<proteinExistence type="predicted"/>
<feature type="domain" description="GST N-terminal" evidence="1">
    <location>
        <begin position="2"/>
        <end position="79"/>
    </location>
</feature>
<comment type="caution">
    <text evidence="3">The sequence shown here is derived from an EMBL/GenBank/DDBJ whole genome shotgun (WGS) entry which is preliminary data.</text>
</comment>
<dbReference type="Pfam" id="PF14497">
    <property type="entry name" value="GST_C_3"/>
    <property type="match status" value="1"/>
</dbReference>
<protein>
    <submittedName>
        <fullName evidence="3">Glutathione S-transferase</fullName>
    </submittedName>
</protein>
<dbReference type="EMBL" id="JHQK01000006">
    <property type="protein sequence ID" value="KHN66925.1"/>
    <property type="molecule type" value="Genomic_DNA"/>
</dbReference>
<gene>
    <name evidence="3" type="ORF">DH17_15430</name>
</gene>
<dbReference type="Pfam" id="PF13417">
    <property type="entry name" value="GST_N_3"/>
    <property type="match status" value="1"/>
</dbReference>
<evidence type="ECO:0000259" key="1">
    <source>
        <dbReference type="PROSITE" id="PS50404"/>
    </source>
</evidence>
<dbReference type="GO" id="GO:0005737">
    <property type="term" value="C:cytoplasm"/>
    <property type="evidence" value="ECO:0007669"/>
    <property type="project" value="TreeGrafter"/>
</dbReference>
<dbReference type="CDD" id="cd00299">
    <property type="entry name" value="GST_C_family"/>
    <property type="match status" value="1"/>
</dbReference>
<evidence type="ECO:0000259" key="2">
    <source>
        <dbReference type="PROSITE" id="PS50405"/>
    </source>
</evidence>
<dbReference type="PANTHER" id="PTHR43968">
    <property type="match status" value="1"/>
</dbReference>
<dbReference type="GO" id="GO:0016740">
    <property type="term" value="F:transferase activity"/>
    <property type="evidence" value="ECO:0007669"/>
    <property type="project" value="UniProtKB-KW"/>
</dbReference>
<dbReference type="Proteomes" id="UP000031012">
    <property type="component" value="Unassembled WGS sequence"/>
</dbReference>
<evidence type="ECO:0000313" key="3">
    <source>
        <dbReference type="EMBL" id="KHN66925.1"/>
    </source>
</evidence>
<dbReference type="InterPro" id="IPR036282">
    <property type="entry name" value="Glutathione-S-Trfase_C_sf"/>
</dbReference>
<dbReference type="InterPro" id="IPR036249">
    <property type="entry name" value="Thioredoxin-like_sf"/>
</dbReference>
<accession>A0A0B2UDD0</accession>
<feature type="domain" description="GST C-terminal" evidence="2">
    <location>
        <begin position="85"/>
        <end position="228"/>
    </location>
</feature>
<evidence type="ECO:0000313" key="4">
    <source>
        <dbReference type="Proteomes" id="UP000031012"/>
    </source>
</evidence>
<dbReference type="SUPFAM" id="SSF47616">
    <property type="entry name" value="GST C-terminal domain-like"/>
    <property type="match status" value="1"/>
</dbReference>
<organism evidence="3 4">
    <name type="scientific">Acinetobacter oleivorans</name>
    <dbReference type="NCBI Taxonomy" id="1148157"/>
    <lineage>
        <taxon>Bacteria</taxon>
        <taxon>Pseudomonadati</taxon>
        <taxon>Pseudomonadota</taxon>
        <taxon>Gammaproteobacteria</taxon>
        <taxon>Moraxellales</taxon>
        <taxon>Moraxellaceae</taxon>
        <taxon>Acinetobacter</taxon>
    </lineage>
</organism>
<dbReference type="PROSITE" id="PS50405">
    <property type="entry name" value="GST_CTER"/>
    <property type="match status" value="1"/>
</dbReference>
<dbReference type="Gene3D" id="1.20.1050.10">
    <property type="match status" value="1"/>
</dbReference>
<reference evidence="3 4" key="1">
    <citation type="submission" date="2014-03" db="EMBL/GenBank/DDBJ databases">
        <title>Genome sequence of the diesel-degrader and plant-growth promoter Acinetobacter oleivorans PF-1 isolated from the roots of poplar tree.</title>
        <authorList>
            <person name="Gkorezis P."/>
            <person name="van Hamme J."/>
            <person name="Rineau F."/>
            <person name="Vangronsveld J."/>
            <person name="Francetti A."/>
        </authorList>
    </citation>
    <scope>NUCLEOTIDE SEQUENCE [LARGE SCALE GENOMIC DNA]</scope>
    <source>
        <strain evidence="3 4">PF1</strain>
    </source>
</reference>